<evidence type="ECO:0000256" key="2">
    <source>
        <dbReference type="ARBA" id="ARBA00022771"/>
    </source>
</evidence>
<gene>
    <name evidence="6" type="ORF">SACU0126_LOCUS29728</name>
</gene>
<feature type="region of interest" description="Disordered" evidence="4">
    <location>
        <begin position="79"/>
        <end position="101"/>
    </location>
</feature>
<dbReference type="InterPro" id="IPR032378">
    <property type="entry name" value="ZC3H15/TMA46_C"/>
</dbReference>
<dbReference type="GO" id="GO:0003729">
    <property type="term" value="F:mRNA binding"/>
    <property type="evidence" value="ECO:0007669"/>
    <property type="project" value="TreeGrafter"/>
</dbReference>
<dbReference type="PANTHER" id="PTHR12681:SF0">
    <property type="entry name" value="ZINC FINGER CCCH DOMAIN-CONTAINING PROTEIN 15"/>
    <property type="match status" value="1"/>
</dbReference>
<sequence length="357" mass="38797">MPPKGSPAWHAMQKGDSGKTKVDKTFGMKNKKGKAVQSLIAAQRGGQGNDSAAAQKRREEQKKAEAQALEALLFQEAKKKNEKNKEKMKKEEKKVVEEKEPTEMLERIEWLKKRTTTRTPVTLERLNVWLERKKAKQEAEQLAKLGSAKAALSSGKKLAGLTGRDLFSVDATLFIDDADAGEDKFTERTNAGNLSDDEEDEEAQEGVAFSSGTPGNSDLVIGERIEGKYMGGKQWYKGIVVAVNPDGTAQLEYEDGDVEENVPRENIRPLDRAPPASALAAAKPFDGDAAADDSGTLDLSKVDESLFDDADFPDDDELEELESAAAPASSSSNAKGVDLGAVDTNLFLDEDFPSDED</sequence>
<feature type="domain" description="Tudor" evidence="5">
    <location>
        <begin position="217"/>
        <end position="275"/>
    </location>
</feature>
<dbReference type="PANTHER" id="PTHR12681">
    <property type="entry name" value="ZINC FINGER-CONTAINING PROTEIN P48ZNF"/>
    <property type="match status" value="1"/>
</dbReference>
<keyword evidence="3" id="KW-0862">Zinc</keyword>
<feature type="compositionally biased region" description="Basic and acidic residues" evidence="4">
    <location>
        <begin position="16"/>
        <end position="26"/>
    </location>
</feature>
<dbReference type="GO" id="GO:0005829">
    <property type="term" value="C:cytosol"/>
    <property type="evidence" value="ECO:0007669"/>
    <property type="project" value="TreeGrafter"/>
</dbReference>
<feature type="region of interest" description="Disordered" evidence="4">
    <location>
        <begin position="185"/>
        <end position="215"/>
    </location>
</feature>
<proteinExistence type="predicted"/>
<evidence type="ECO:0000256" key="4">
    <source>
        <dbReference type="SAM" id="MobiDB-lite"/>
    </source>
</evidence>
<evidence type="ECO:0000313" key="6">
    <source>
        <dbReference type="EMBL" id="CAE0592686.1"/>
    </source>
</evidence>
<evidence type="ECO:0000256" key="3">
    <source>
        <dbReference type="ARBA" id="ARBA00022833"/>
    </source>
</evidence>
<feature type="compositionally biased region" description="Acidic residues" evidence="4">
    <location>
        <begin position="195"/>
        <end position="204"/>
    </location>
</feature>
<name>A0A7S3TSB5_9SPIT</name>
<keyword evidence="1" id="KW-0479">Metal-binding</keyword>
<evidence type="ECO:0000259" key="5">
    <source>
        <dbReference type="SMART" id="SM00333"/>
    </source>
</evidence>
<accession>A0A7S3TSB5</accession>
<dbReference type="CDD" id="cd04508">
    <property type="entry name" value="Tudor_SF"/>
    <property type="match status" value="1"/>
</dbReference>
<feature type="compositionally biased region" description="Basic and acidic residues" evidence="4">
    <location>
        <begin position="261"/>
        <end position="271"/>
    </location>
</feature>
<dbReference type="SUPFAM" id="SSF63748">
    <property type="entry name" value="Tudor/PWWP/MBT"/>
    <property type="match status" value="1"/>
</dbReference>
<feature type="region of interest" description="Disordered" evidence="4">
    <location>
        <begin position="1"/>
        <end position="63"/>
    </location>
</feature>
<feature type="compositionally biased region" description="Low complexity" evidence="4">
    <location>
        <begin position="323"/>
        <end position="332"/>
    </location>
</feature>
<protein>
    <recommendedName>
        <fullName evidence="5">Tudor domain-containing protein</fullName>
    </recommendedName>
</protein>
<feature type="compositionally biased region" description="Low complexity" evidence="4">
    <location>
        <begin position="273"/>
        <end position="288"/>
    </location>
</feature>
<reference evidence="6" key="1">
    <citation type="submission" date="2021-01" db="EMBL/GenBank/DDBJ databases">
        <authorList>
            <person name="Corre E."/>
            <person name="Pelletier E."/>
            <person name="Niang G."/>
            <person name="Scheremetjew M."/>
            <person name="Finn R."/>
            <person name="Kale V."/>
            <person name="Holt S."/>
            <person name="Cochrane G."/>
            <person name="Meng A."/>
            <person name="Brown T."/>
            <person name="Cohen L."/>
        </authorList>
    </citation>
    <scope>NUCLEOTIDE SEQUENCE</scope>
    <source>
        <strain evidence="6">SPMC142</strain>
    </source>
</reference>
<dbReference type="EMBL" id="HBIQ01093437">
    <property type="protein sequence ID" value="CAE0592686.1"/>
    <property type="molecule type" value="Transcribed_RNA"/>
</dbReference>
<dbReference type="GO" id="GO:0002181">
    <property type="term" value="P:cytoplasmic translation"/>
    <property type="evidence" value="ECO:0007669"/>
    <property type="project" value="TreeGrafter"/>
</dbReference>
<dbReference type="Gene3D" id="2.30.30.140">
    <property type="match status" value="1"/>
</dbReference>
<dbReference type="InterPro" id="IPR002999">
    <property type="entry name" value="Tudor"/>
</dbReference>
<evidence type="ECO:0000256" key="1">
    <source>
        <dbReference type="ARBA" id="ARBA00022723"/>
    </source>
</evidence>
<dbReference type="Pfam" id="PF16543">
    <property type="entry name" value="DFRP_C"/>
    <property type="match status" value="1"/>
</dbReference>
<feature type="compositionally biased region" description="Acidic residues" evidence="4">
    <location>
        <begin position="305"/>
        <end position="322"/>
    </location>
</feature>
<keyword evidence="2" id="KW-0863">Zinc-finger</keyword>
<dbReference type="SMART" id="SM00333">
    <property type="entry name" value="TUDOR"/>
    <property type="match status" value="1"/>
</dbReference>
<feature type="region of interest" description="Disordered" evidence="4">
    <location>
        <begin position="255"/>
        <end position="339"/>
    </location>
</feature>
<dbReference type="AlphaFoldDB" id="A0A7S3TSB5"/>
<dbReference type="GO" id="GO:0008270">
    <property type="term" value="F:zinc ion binding"/>
    <property type="evidence" value="ECO:0007669"/>
    <property type="project" value="UniProtKB-KW"/>
</dbReference>
<organism evidence="6">
    <name type="scientific">Strombidinopsis acuminata</name>
    <dbReference type="NCBI Taxonomy" id="141414"/>
    <lineage>
        <taxon>Eukaryota</taxon>
        <taxon>Sar</taxon>
        <taxon>Alveolata</taxon>
        <taxon>Ciliophora</taxon>
        <taxon>Intramacronucleata</taxon>
        <taxon>Spirotrichea</taxon>
        <taxon>Choreotrichia</taxon>
        <taxon>Choreotrichida</taxon>
        <taxon>Strombidinopsidae</taxon>
        <taxon>Strombidinopsis</taxon>
    </lineage>
</organism>